<dbReference type="InterPro" id="IPR002528">
    <property type="entry name" value="MATE_fam"/>
</dbReference>
<dbReference type="PANTHER" id="PTHR43298:SF2">
    <property type="entry name" value="FMN_FAD EXPORTER YEEO-RELATED"/>
    <property type="match status" value="1"/>
</dbReference>
<feature type="transmembrane region" description="Helical" evidence="13">
    <location>
        <begin position="319"/>
        <end position="337"/>
    </location>
</feature>
<feature type="transmembrane region" description="Helical" evidence="13">
    <location>
        <begin position="286"/>
        <end position="307"/>
    </location>
</feature>
<keyword evidence="7" id="KW-1003">Cell membrane</keyword>
<dbReference type="GO" id="GO:0005886">
    <property type="term" value="C:plasma membrane"/>
    <property type="evidence" value="ECO:0007669"/>
    <property type="project" value="UniProtKB-SubCell"/>
</dbReference>
<dbReference type="RefSeq" id="WP_263072852.1">
    <property type="nucleotide sequence ID" value="NZ_JAOUSF010000003.1"/>
</dbReference>
<evidence type="ECO:0000256" key="11">
    <source>
        <dbReference type="ARBA" id="ARBA00023136"/>
    </source>
</evidence>
<dbReference type="CDD" id="cd13131">
    <property type="entry name" value="MATE_NorM_like"/>
    <property type="match status" value="1"/>
</dbReference>
<evidence type="ECO:0000313" key="15">
    <source>
        <dbReference type="Proteomes" id="UP001209318"/>
    </source>
</evidence>
<dbReference type="Pfam" id="PF01554">
    <property type="entry name" value="MatE"/>
    <property type="match status" value="2"/>
</dbReference>
<dbReference type="EMBL" id="JAOUSF010000003">
    <property type="protein sequence ID" value="MCU9613609.1"/>
    <property type="molecule type" value="Genomic_DNA"/>
</dbReference>
<gene>
    <name evidence="14" type="ORF">OEV98_08555</name>
</gene>
<comment type="similarity">
    <text evidence="3">Belongs to the multi antimicrobial extrusion (MATE) (TC 2.A.66.1) family.</text>
</comment>
<feature type="transmembrane region" description="Helical" evidence="13">
    <location>
        <begin position="418"/>
        <end position="440"/>
    </location>
</feature>
<dbReference type="NCBIfam" id="TIGR00797">
    <property type="entry name" value="matE"/>
    <property type="match status" value="1"/>
</dbReference>
<evidence type="ECO:0000256" key="6">
    <source>
        <dbReference type="ARBA" id="ARBA00022449"/>
    </source>
</evidence>
<keyword evidence="8 13" id="KW-0812">Transmembrane</keyword>
<accession>A0AAE3IUF0</accession>
<dbReference type="GO" id="GO:0006811">
    <property type="term" value="P:monoatomic ion transport"/>
    <property type="evidence" value="ECO:0007669"/>
    <property type="project" value="UniProtKB-KW"/>
</dbReference>
<keyword evidence="6" id="KW-0050">Antiport</keyword>
<evidence type="ECO:0000256" key="8">
    <source>
        <dbReference type="ARBA" id="ARBA00022692"/>
    </source>
</evidence>
<comment type="caution">
    <text evidence="14">The sequence shown here is derived from an EMBL/GenBank/DDBJ whole genome shotgun (WGS) entry which is preliminary data.</text>
</comment>
<dbReference type="PANTHER" id="PTHR43298">
    <property type="entry name" value="MULTIDRUG RESISTANCE PROTEIN NORM-RELATED"/>
    <property type="match status" value="1"/>
</dbReference>
<dbReference type="AlphaFoldDB" id="A0AAE3IUF0"/>
<evidence type="ECO:0000256" key="12">
    <source>
        <dbReference type="ARBA" id="ARBA00031636"/>
    </source>
</evidence>
<keyword evidence="11 13" id="KW-0472">Membrane</keyword>
<evidence type="ECO:0000256" key="3">
    <source>
        <dbReference type="ARBA" id="ARBA00010199"/>
    </source>
</evidence>
<evidence type="ECO:0000256" key="10">
    <source>
        <dbReference type="ARBA" id="ARBA00023065"/>
    </source>
</evidence>
<feature type="transmembrane region" description="Helical" evidence="13">
    <location>
        <begin position="91"/>
        <end position="117"/>
    </location>
</feature>
<dbReference type="InterPro" id="IPR050222">
    <property type="entry name" value="MATE_MdtK"/>
</dbReference>
<feature type="transmembrane region" description="Helical" evidence="13">
    <location>
        <begin position="194"/>
        <end position="215"/>
    </location>
</feature>
<evidence type="ECO:0000256" key="5">
    <source>
        <dbReference type="ARBA" id="ARBA00022448"/>
    </source>
</evidence>
<reference evidence="14" key="1">
    <citation type="submission" date="2022-10" db="EMBL/GenBank/DDBJ databases">
        <title>Description of Fervidibacillus gen. nov. in the family Fervidibacillaceae fam. nov. with two species, Fervidibacillus albus sp. nov., and Fervidibacillus halotolerans sp. nov., isolated from tidal flat sediments.</title>
        <authorList>
            <person name="Kwon K.K."/>
            <person name="Yang S.-H."/>
        </authorList>
    </citation>
    <scope>NUCLEOTIDE SEQUENCE</scope>
    <source>
        <strain evidence="14">JCM 19140</strain>
    </source>
</reference>
<protein>
    <recommendedName>
        <fullName evidence="4">Probable multidrug resistance protein NorM</fullName>
    </recommendedName>
    <alternativeName>
        <fullName evidence="12">Multidrug-efflux transporter</fullName>
    </alternativeName>
</protein>
<dbReference type="GO" id="GO:0042910">
    <property type="term" value="F:xenobiotic transmembrane transporter activity"/>
    <property type="evidence" value="ECO:0007669"/>
    <property type="project" value="InterPro"/>
</dbReference>
<feature type="transmembrane region" description="Helical" evidence="13">
    <location>
        <begin position="389"/>
        <end position="412"/>
    </location>
</feature>
<feature type="transmembrane region" description="Helical" evidence="13">
    <location>
        <begin position="12"/>
        <end position="34"/>
    </location>
</feature>
<evidence type="ECO:0000313" key="14">
    <source>
        <dbReference type="EMBL" id="MCU9613609.1"/>
    </source>
</evidence>
<dbReference type="Proteomes" id="UP001209318">
    <property type="component" value="Unassembled WGS sequence"/>
</dbReference>
<keyword evidence="9 13" id="KW-1133">Transmembrane helix</keyword>
<dbReference type="GO" id="GO:0015297">
    <property type="term" value="F:antiporter activity"/>
    <property type="evidence" value="ECO:0007669"/>
    <property type="project" value="UniProtKB-KW"/>
</dbReference>
<keyword evidence="5" id="KW-0813">Transport</keyword>
<evidence type="ECO:0000256" key="1">
    <source>
        <dbReference type="ARBA" id="ARBA00003408"/>
    </source>
</evidence>
<keyword evidence="10" id="KW-0406">Ion transport</keyword>
<sequence>MYETKTIKQKARLFFIIFLPIFITQIGLSLMNFFDTTMSGQYSAQDLAGVAIAGSIWSPVYTGLNGILLAVTPIVSHLLGAKKNNEVAKSILQAIYVALVISLLMIIAGALFLSPILNLMDLEPAVRKIAFQYLCTMAFGIFPLLIYNVLRCFIEALGQTRITMFITLLALPINAGFNYLFIFGKFGFPALGGVGAGIATSITYWFVVFIAIYIVHKKSPFLEYNIFRKIYPVLFTKWKELLTLGLPIGLSIFFETSIFSAITMLMSKYDTYTIASYQAAVNFTSILYMVPLSVSMALTILVGFEIGAKRQKHAKQYSWLGIGLSVFISLFSATILYCFKYEIAGFYTNDSQVLQLTAAFLLYSLFFQVSDAIQASVQGALRGYKDVNITFVTTLIAYWVVGLPVGYSLANFTNLGPYGYWIGLIVGLSAGAIGLAARLIHIQKKYTILTSKQP</sequence>
<dbReference type="InterPro" id="IPR048279">
    <property type="entry name" value="MdtK-like"/>
</dbReference>
<name>A0AAE3IUF0_9BACI</name>
<comment type="subcellular location">
    <subcellularLocation>
        <location evidence="2">Cell membrane</location>
        <topology evidence="2">Multi-pass membrane protein</topology>
    </subcellularLocation>
</comment>
<dbReference type="PIRSF" id="PIRSF006603">
    <property type="entry name" value="DinF"/>
    <property type="match status" value="1"/>
</dbReference>
<feature type="transmembrane region" description="Helical" evidence="13">
    <location>
        <begin position="129"/>
        <end position="150"/>
    </location>
</feature>
<evidence type="ECO:0000256" key="7">
    <source>
        <dbReference type="ARBA" id="ARBA00022475"/>
    </source>
</evidence>
<organism evidence="14 15">
    <name type="scientific">Perspicuibacillus lycopersici</name>
    <dbReference type="NCBI Taxonomy" id="1325689"/>
    <lineage>
        <taxon>Bacteria</taxon>
        <taxon>Bacillati</taxon>
        <taxon>Bacillota</taxon>
        <taxon>Bacilli</taxon>
        <taxon>Bacillales</taxon>
        <taxon>Bacillaceae</taxon>
        <taxon>Perspicuibacillus</taxon>
    </lineage>
</organism>
<feature type="transmembrane region" description="Helical" evidence="13">
    <location>
        <begin position="54"/>
        <end position="79"/>
    </location>
</feature>
<proteinExistence type="inferred from homology"/>
<feature type="transmembrane region" description="Helical" evidence="13">
    <location>
        <begin position="241"/>
        <end position="266"/>
    </location>
</feature>
<keyword evidence="15" id="KW-1185">Reference proteome</keyword>
<evidence type="ECO:0000256" key="4">
    <source>
        <dbReference type="ARBA" id="ARBA00020268"/>
    </source>
</evidence>
<evidence type="ECO:0000256" key="9">
    <source>
        <dbReference type="ARBA" id="ARBA00022989"/>
    </source>
</evidence>
<evidence type="ECO:0000256" key="13">
    <source>
        <dbReference type="SAM" id="Phobius"/>
    </source>
</evidence>
<evidence type="ECO:0000256" key="2">
    <source>
        <dbReference type="ARBA" id="ARBA00004651"/>
    </source>
</evidence>
<feature type="transmembrane region" description="Helical" evidence="13">
    <location>
        <begin position="162"/>
        <end position="182"/>
    </location>
</feature>
<feature type="transmembrane region" description="Helical" evidence="13">
    <location>
        <begin position="357"/>
        <end position="377"/>
    </location>
</feature>
<comment type="function">
    <text evidence="1">Multidrug efflux pump.</text>
</comment>